<dbReference type="EMBL" id="CP110615">
    <property type="protein sequence ID" value="UZJ23550.1"/>
    <property type="molecule type" value="Genomic_DNA"/>
</dbReference>
<evidence type="ECO:0000313" key="2">
    <source>
        <dbReference type="Proteomes" id="UP001164965"/>
    </source>
</evidence>
<protein>
    <recommendedName>
        <fullName evidence="3">PE family protein</fullName>
    </recommendedName>
</protein>
<accession>A0ABY6NVY0</accession>
<reference evidence="1" key="1">
    <citation type="submission" date="2022-10" db="EMBL/GenBank/DDBJ databases">
        <title>Rhodococcus sp.75.</title>
        <authorList>
            <person name="Sun M."/>
        </authorList>
    </citation>
    <scope>NUCLEOTIDE SEQUENCE</scope>
    <source>
        <strain evidence="1">75</strain>
    </source>
</reference>
<evidence type="ECO:0008006" key="3">
    <source>
        <dbReference type="Google" id="ProtNLM"/>
    </source>
</evidence>
<name>A0ABY6NVY0_9NOCA</name>
<evidence type="ECO:0000313" key="1">
    <source>
        <dbReference type="EMBL" id="UZJ23550.1"/>
    </source>
</evidence>
<proteinExistence type="predicted"/>
<organism evidence="1 2">
    <name type="scientific">Rhodococcus antarcticus</name>
    <dbReference type="NCBI Taxonomy" id="2987751"/>
    <lineage>
        <taxon>Bacteria</taxon>
        <taxon>Bacillati</taxon>
        <taxon>Actinomycetota</taxon>
        <taxon>Actinomycetes</taxon>
        <taxon>Mycobacteriales</taxon>
        <taxon>Nocardiaceae</taxon>
        <taxon>Rhodococcus</taxon>
    </lineage>
</organism>
<sequence>MTQPQTNAQLAYSLSAVSSNLRQIQSGLASGELRMDDQVGPTLSAALEAAATRTATLLYQVATISTPAHLGANAVSTSMTGKFVHRATGDGAALAPMLKQYQGALVQAKSAVDAALANFRATDGSISSDLAGR</sequence>
<gene>
    <name evidence="1" type="ORF">RHODO2019_09960</name>
</gene>
<dbReference type="Proteomes" id="UP001164965">
    <property type="component" value="Chromosome"/>
</dbReference>
<dbReference type="RefSeq" id="WP_265381657.1">
    <property type="nucleotide sequence ID" value="NZ_CP110615.1"/>
</dbReference>
<keyword evidence="2" id="KW-1185">Reference proteome</keyword>